<dbReference type="PROSITE" id="PS51257">
    <property type="entry name" value="PROKAR_LIPOPROTEIN"/>
    <property type="match status" value="1"/>
</dbReference>
<comment type="caution">
    <text evidence="1">The sequence shown here is derived from an EMBL/GenBank/DDBJ whole genome shotgun (WGS) entry which is preliminary data.</text>
</comment>
<name>A0ABX2E8P0_9FLAO</name>
<evidence type="ECO:0000313" key="1">
    <source>
        <dbReference type="EMBL" id="NRD24868.1"/>
    </source>
</evidence>
<dbReference type="Proteomes" id="UP000805085">
    <property type="component" value="Unassembled WGS sequence"/>
</dbReference>
<evidence type="ECO:0000313" key="2">
    <source>
        <dbReference type="Proteomes" id="UP000805085"/>
    </source>
</evidence>
<proteinExistence type="predicted"/>
<keyword evidence="2" id="KW-1185">Reference proteome</keyword>
<reference evidence="1 2" key="1">
    <citation type="journal article" date="2015" name="Int. J. Syst. Evol. Microbiol.">
        <title>Winogradskyella litoriviva sp. nov., isolated from coastal seawater.</title>
        <authorList>
            <person name="Nedashkovskaya O.I."/>
            <person name="Kukhlevskiy A.D."/>
            <person name="Zhukova N.V."/>
            <person name="Kim S.J."/>
            <person name="Rhee S.K."/>
            <person name="Mikhailov V.V."/>
        </authorList>
    </citation>
    <scope>NUCLEOTIDE SEQUENCE [LARGE SCALE GENOMIC DNA]</scope>
    <source>
        <strain evidence="1 2">KMM6491</strain>
    </source>
</reference>
<evidence type="ECO:0008006" key="3">
    <source>
        <dbReference type="Google" id="ProtNLM"/>
    </source>
</evidence>
<dbReference type="EMBL" id="JABRWQ010000009">
    <property type="protein sequence ID" value="NRD24868.1"/>
    <property type="molecule type" value="Genomic_DNA"/>
</dbReference>
<organism evidence="1 2">
    <name type="scientific">Winogradskyella litoriviva</name>
    <dbReference type="NCBI Taxonomy" id="1220182"/>
    <lineage>
        <taxon>Bacteria</taxon>
        <taxon>Pseudomonadati</taxon>
        <taxon>Bacteroidota</taxon>
        <taxon>Flavobacteriia</taxon>
        <taxon>Flavobacteriales</taxon>
        <taxon>Flavobacteriaceae</taxon>
        <taxon>Winogradskyella</taxon>
    </lineage>
</organism>
<accession>A0ABX2E8P0</accession>
<gene>
    <name evidence="1" type="ORF">HNV10_16560</name>
</gene>
<protein>
    <recommendedName>
        <fullName evidence="3">Lipoprotein</fullName>
    </recommendedName>
</protein>
<sequence length="210" mass="24225">MKKTLLLTFSILILLITISCGTKYSTAELKSNFTNEEINDLKEITTFFVKNVCAEYDSDLKKCFREVNHDSLTASGTGIWARIDFEEQKKLYDRISPSTFNKIWMYCESTYYPSGTKSKDICAVAFGKYQNYLTELGKANPRIAKYADRIQASGAFNGFDIQYYEILKPNSVFDLNDPNIQLILAIHYLSLNDEMTRNTHLMEQNEQTFE</sequence>
<dbReference type="RefSeq" id="WP_173302506.1">
    <property type="nucleotide sequence ID" value="NZ_JABRWQ010000009.1"/>
</dbReference>